<dbReference type="Pfam" id="PF13304">
    <property type="entry name" value="AAA_21"/>
    <property type="match status" value="1"/>
</dbReference>
<dbReference type="SUPFAM" id="SSF52540">
    <property type="entry name" value="P-loop containing nucleoside triphosphate hydrolases"/>
    <property type="match status" value="1"/>
</dbReference>
<sequence>MTAAQDVAVSSTFLVPWQGFTSSSEFSLGFIRSSEAYFAYRRAKRIIQGLSIRAADARQTFSAELKGKGPKVTFDFLFDQSNFFRGRISVIIGQNGSGKTASLAKLARGLADTKSQHVAITNRPDLNQVLAFIHTSSRRQFTPASEEGMGRARIFTFNPATPKKYDSVPMTQLLVDVARSVGPMSRSLEIFREVITYEFPSLQLYIPVKSSNNDQPNAQKRDSHVNLEDWMKGGEFSQLEQVARVDHSRPIKFVDAYNNERTLSLGQQSFVNFCLIALSNAGPSSAFVIDEPENFLHPNLISRFMRTLNKILEATKSIAIIATHSPFVVREVQSAQVHVMWDSEGVINVSHPRLQTLGANVASISDEVFGDDLPQHLYEELVTHAKNQSSTFTEALKKYSGELSTEALMLLRKKMEGDNA</sequence>
<dbReference type="PANTHER" id="PTHR43581">
    <property type="entry name" value="ATP/GTP PHOSPHATASE"/>
    <property type="match status" value="1"/>
</dbReference>
<reference evidence="2" key="1">
    <citation type="journal article" date="2019" name="Microbiol. Resour. Announc.">
        <title>Draft Genome Sequences of Five Environmental Bacterial Isolates That Degrade Polyethylene Terephthalate Plastic.</title>
        <authorList>
            <person name="Leon-Zayas R."/>
            <person name="Roberts C."/>
            <person name="Vague M."/>
            <person name="Mellies J.L."/>
        </authorList>
    </citation>
    <scope>NUCLEOTIDE SEQUENCE</scope>
    <source>
        <strain evidence="2">13.2</strain>
    </source>
</reference>
<dbReference type="Gene3D" id="3.40.50.300">
    <property type="entry name" value="P-loop containing nucleotide triphosphate hydrolases"/>
    <property type="match status" value="1"/>
</dbReference>
<dbReference type="AlphaFoldDB" id="A0AAU7BH35"/>
<dbReference type="PANTHER" id="PTHR43581:SF4">
    <property type="entry name" value="ATP_GTP PHOSPHATASE"/>
    <property type="match status" value="1"/>
</dbReference>
<evidence type="ECO:0000313" key="2">
    <source>
        <dbReference type="EMBL" id="XBG31920.1"/>
    </source>
</evidence>
<reference evidence="2" key="2">
    <citation type="submission" date="2024-05" db="EMBL/GenBank/DDBJ databases">
        <authorList>
            <person name="Mellies J."/>
            <person name="Newton I."/>
        </authorList>
    </citation>
    <scope>NUCLEOTIDE SEQUENCE</scope>
    <source>
        <strain evidence="2">13.2</strain>
    </source>
</reference>
<dbReference type="CDD" id="cd00267">
    <property type="entry name" value="ABC_ATPase"/>
    <property type="match status" value="1"/>
</dbReference>
<feature type="domain" description="ATPase AAA-type core" evidence="1">
    <location>
        <begin position="261"/>
        <end position="329"/>
    </location>
</feature>
<accession>A0AAU7BH35</accession>
<evidence type="ECO:0000259" key="1">
    <source>
        <dbReference type="Pfam" id="PF13304"/>
    </source>
</evidence>
<dbReference type="InterPro" id="IPR003959">
    <property type="entry name" value="ATPase_AAA_core"/>
</dbReference>
<dbReference type="InterPro" id="IPR027417">
    <property type="entry name" value="P-loop_NTPase"/>
</dbReference>
<gene>
    <name evidence="2" type="ORF">ABH853_00575</name>
</gene>
<organism evidence="2">
    <name type="scientific">Pseudomonas sp. 13.2</name>
    <dbReference type="NCBI Taxonomy" id="3144665"/>
    <lineage>
        <taxon>Bacteria</taxon>
        <taxon>Pseudomonadati</taxon>
        <taxon>Pseudomonadota</taxon>
        <taxon>Gammaproteobacteria</taxon>
        <taxon>Pseudomonadales</taxon>
        <taxon>Pseudomonadaceae</taxon>
        <taxon>Pseudomonas</taxon>
    </lineage>
</organism>
<dbReference type="EMBL" id="CP157179">
    <property type="protein sequence ID" value="XBG31920.1"/>
    <property type="molecule type" value="Genomic_DNA"/>
</dbReference>
<dbReference type="GO" id="GO:0016887">
    <property type="term" value="F:ATP hydrolysis activity"/>
    <property type="evidence" value="ECO:0007669"/>
    <property type="project" value="InterPro"/>
</dbReference>
<dbReference type="GO" id="GO:0005524">
    <property type="term" value="F:ATP binding"/>
    <property type="evidence" value="ECO:0007669"/>
    <property type="project" value="InterPro"/>
</dbReference>
<name>A0AAU7BH35_9PSED</name>
<protein>
    <submittedName>
        <fullName evidence="2">AAA family ATPase</fullName>
    </submittedName>
</protein>
<proteinExistence type="predicted"/>
<dbReference type="InterPro" id="IPR051396">
    <property type="entry name" value="Bact_Antivir_Def_Nuclease"/>
</dbReference>